<sequence>MAEIRVPKSHSEKLDERALKMQADYLRLLSQGGGIWQVKKALAKKYKVCMVTVYSTLKRAEELNSTTSAEG</sequence>
<name>A0A8S5LJ01_9CAUD</name>
<organism evidence="1">
    <name type="scientific">Siphoviridae sp. ctfYP22</name>
    <dbReference type="NCBI Taxonomy" id="2827584"/>
    <lineage>
        <taxon>Viruses</taxon>
        <taxon>Duplodnaviria</taxon>
        <taxon>Heunggongvirae</taxon>
        <taxon>Uroviricota</taxon>
        <taxon>Caudoviricetes</taxon>
    </lineage>
</organism>
<proteinExistence type="predicted"/>
<evidence type="ECO:0000313" key="1">
    <source>
        <dbReference type="EMBL" id="DAD69787.1"/>
    </source>
</evidence>
<dbReference type="EMBL" id="BK015856">
    <property type="protein sequence ID" value="DAD69787.1"/>
    <property type="molecule type" value="Genomic_DNA"/>
</dbReference>
<reference evidence="1" key="1">
    <citation type="journal article" date="2021" name="Proc. Natl. Acad. Sci. U.S.A.">
        <title>A Catalog of Tens of Thousands of Viruses from Human Metagenomes Reveals Hidden Associations with Chronic Diseases.</title>
        <authorList>
            <person name="Tisza M.J."/>
            <person name="Buck C.B."/>
        </authorList>
    </citation>
    <scope>NUCLEOTIDE SEQUENCE</scope>
    <source>
        <strain evidence="1">CtfYP22</strain>
    </source>
</reference>
<accession>A0A8S5LJ01</accession>
<protein>
    <submittedName>
        <fullName evidence="1">Uncharacterized protein</fullName>
    </submittedName>
</protein>